<keyword evidence="11" id="KW-1185">Reference proteome</keyword>
<dbReference type="InterPro" id="IPR000157">
    <property type="entry name" value="TIR_dom"/>
</dbReference>
<proteinExistence type="predicted"/>
<name>A0A7N2LVI0_QUELO</name>
<evidence type="ECO:0000256" key="4">
    <source>
        <dbReference type="ARBA" id="ARBA00022801"/>
    </source>
</evidence>
<comment type="catalytic activity">
    <reaction evidence="7">
        <text>NAD(+) + H2O = ADP-D-ribose + nicotinamide + H(+)</text>
        <dbReference type="Rhea" id="RHEA:16301"/>
        <dbReference type="ChEBI" id="CHEBI:15377"/>
        <dbReference type="ChEBI" id="CHEBI:15378"/>
        <dbReference type="ChEBI" id="CHEBI:17154"/>
        <dbReference type="ChEBI" id="CHEBI:57540"/>
        <dbReference type="ChEBI" id="CHEBI:57967"/>
        <dbReference type="EC" id="3.2.2.6"/>
    </reaction>
    <physiologicalReaction direction="left-to-right" evidence="7">
        <dbReference type="Rhea" id="RHEA:16302"/>
    </physiologicalReaction>
</comment>
<dbReference type="InterPro" id="IPR032675">
    <property type="entry name" value="LRR_dom_sf"/>
</dbReference>
<dbReference type="InterPro" id="IPR036390">
    <property type="entry name" value="WH_DNA-bd_sf"/>
</dbReference>
<dbReference type="Gramene" id="QL05p082212:mrna">
    <property type="protein sequence ID" value="QL05p082212:mrna"/>
    <property type="gene ID" value="QL05p082212"/>
</dbReference>
<dbReference type="SUPFAM" id="SSF52540">
    <property type="entry name" value="P-loop containing nucleoside triphosphate hydrolases"/>
    <property type="match status" value="1"/>
</dbReference>
<dbReference type="Pfam" id="PF00931">
    <property type="entry name" value="NB-ARC"/>
    <property type="match status" value="1"/>
</dbReference>
<dbReference type="GO" id="GO:0007165">
    <property type="term" value="P:signal transduction"/>
    <property type="evidence" value="ECO:0007669"/>
    <property type="project" value="InterPro"/>
</dbReference>
<dbReference type="Pfam" id="PF01582">
    <property type="entry name" value="TIR"/>
    <property type="match status" value="1"/>
</dbReference>
<evidence type="ECO:0000313" key="10">
    <source>
        <dbReference type="EnsemblPlants" id="QL05p082212:mrna"/>
    </source>
</evidence>
<keyword evidence="5" id="KW-0611">Plant defense</keyword>
<organism evidence="10 11">
    <name type="scientific">Quercus lobata</name>
    <name type="common">Valley oak</name>
    <dbReference type="NCBI Taxonomy" id="97700"/>
    <lineage>
        <taxon>Eukaryota</taxon>
        <taxon>Viridiplantae</taxon>
        <taxon>Streptophyta</taxon>
        <taxon>Embryophyta</taxon>
        <taxon>Tracheophyta</taxon>
        <taxon>Spermatophyta</taxon>
        <taxon>Magnoliopsida</taxon>
        <taxon>eudicotyledons</taxon>
        <taxon>Gunneridae</taxon>
        <taxon>Pentapetalae</taxon>
        <taxon>rosids</taxon>
        <taxon>fabids</taxon>
        <taxon>Fagales</taxon>
        <taxon>Fagaceae</taxon>
        <taxon>Quercus</taxon>
    </lineage>
</organism>
<protein>
    <recommendedName>
        <fullName evidence="1">ADP-ribosyl cyclase/cyclic ADP-ribose hydrolase</fullName>
        <ecNumber evidence="1">3.2.2.6</ecNumber>
    </recommendedName>
</protein>
<evidence type="ECO:0000256" key="6">
    <source>
        <dbReference type="ARBA" id="ARBA00023027"/>
    </source>
</evidence>
<dbReference type="InterPro" id="IPR045344">
    <property type="entry name" value="C-JID"/>
</dbReference>
<evidence type="ECO:0000256" key="7">
    <source>
        <dbReference type="ARBA" id="ARBA00047304"/>
    </source>
</evidence>
<dbReference type="InterPro" id="IPR003591">
    <property type="entry name" value="Leu-rich_rpt_typical-subtyp"/>
</dbReference>
<keyword evidence="4" id="KW-0378">Hydrolase</keyword>
<dbReference type="InterPro" id="IPR058546">
    <property type="entry name" value="RPS4B/Roq1-like_LRR"/>
</dbReference>
<dbReference type="SUPFAM" id="SSF46785">
    <property type="entry name" value="Winged helix' DNA-binding domain"/>
    <property type="match status" value="1"/>
</dbReference>
<dbReference type="Gene3D" id="3.80.10.10">
    <property type="entry name" value="Ribonuclease Inhibitor"/>
    <property type="match status" value="2"/>
</dbReference>
<evidence type="ECO:0000259" key="9">
    <source>
        <dbReference type="PROSITE" id="PS50104"/>
    </source>
</evidence>
<accession>A0A7N2LVI0</accession>
<dbReference type="Gene3D" id="3.40.50.300">
    <property type="entry name" value="P-loop containing nucleotide triphosphate hydrolases"/>
    <property type="match status" value="1"/>
</dbReference>
<keyword evidence="6" id="KW-0520">NAD</keyword>
<dbReference type="InterPro" id="IPR001611">
    <property type="entry name" value="Leu-rich_rpt"/>
</dbReference>
<dbReference type="InterPro" id="IPR044974">
    <property type="entry name" value="Disease_R_plants"/>
</dbReference>
<dbReference type="InterPro" id="IPR035897">
    <property type="entry name" value="Toll_tir_struct_dom_sf"/>
</dbReference>
<dbReference type="InterPro" id="IPR002182">
    <property type="entry name" value="NB-ARC"/>
</dbReference>
<dbReference type="EC" id="3.2.2.6" evidence="1"/>
<feature type="region of interest" description="Disordered" evidence="8">
    <location>
        <begin position="2403"/>
        <end position="2448"/>
    </location>
</feature>
<feature type="compositionally biased region" description="Basic and acidic residues" evidence="8">
    <location>
        <begin position="2403"/>
        <end position="2414"/>
    </location>
</feature>
<dbReference type="InterPro" id="IPR042197">
    <property type="entry name" value="Apaf_helical"/>
</dbReference>
<evidence type="ECO:0000313" key="11">
    <source>
        <dbReference type="Proteomes" id="UP000594261"/>
    </source>
</evidence>
<dbReference type="InterPro" id="IPR027417">
    <property type="entry name" value="P-loop_NTPase"/>
</dbReference>
<reference evidence="10" key="2">
    <citation type="submission" date="2021-01" db="UniProtKB">
        <authorList>
            <consortium name="EnsemblPlants"/>
        </authorList>
    </citation>
    <scope>IDENTIFICATION</scope>
</reference>
<dbReference type="InterPro" id="IPR058192">
    <property type="entry name" value="WHD_ROQ1-like"/>
</dbReference>
<dbReference type="EMBL" id="LRBV02000005">
    <property type="status" value="NOT_ANNOTATED_CDS"/>
    <property type="molecule type" value="Genomic_DNA"/>
</dbReference>
<dbReference type="PANTHER" id="PTHR11017:SF559">
    <property type="entry name" value="DISEASE RESISTANCE PROTEIN CHL1"/>
    <property type="match status" value="1"/>
</dbReference>
<dbReference type="SMART" id="SM00369">
    <property type="entry name" value="LRR_TYP"/>
    <property type="match status" value="2"/>
</dbReference>
<evidence type="ECO:0000256" key="1">
    <source>
        <dbReference type="ARBA" id="ARBA00011982"/>
    </source>
</evidence>
<dbReference type="SUPFAM" id="SSF52058">
    <property type="entry name" value="L domain-like"/>
    <property type="match status" value="1"/>
</dbReference>
<dbReference type="FunFam" id="3.40.50.10140:FF:000007">
    <property type="entry name" value="Disease resistance protein (TIR-NBS-LRR class)"/>
    <property type="match status" value="1"/>
</dbReference>
<dbReference type="SUPFAM" id="SSF52200">
    <property type="entry name" value="Toll/Interleukin receptor TIR domain"/>
    <property type="match status" value="1"/>
</dbReference>
<dbReference type="SMART" id="SM00255">
    <property type="entry name" value="TIR"/>
    <property type="match status" value="1"/>
</dbReference>
<dbReference type="EnsemblPlants" id="QL05p082212:mrna">
    <property type="protein sequence ID" value="QL05p082212:mrna"/>
    <property type="gene ID" value="QL05p082212"/>
</dbReference>
<evidence type="ECO:0000256" key="8">
    <source>
        <dbReference type="SAM" id="MobiDB-lite"/>
    </source>
</evidence>
<keyword evidence="2" id="KW-0433">Leucine-rich repeat</keyword>
<dbReference type="GO" id="GO:0006952">
    <property type="term" value="P:defense response"/>
    <property type="evidence" value="ECO:0007669"/>
    <property type="project" value="UniProtKB-KW"/>
</dbReference>
<feature type="domain" description="TIR" evidence="9">
    <location>
        <begin position="24"/>
        <end position="190"/>
    </location>
</feature>
<evidence type="ECO:0000256" key="2">
    <source>
        <dbReference type="ARBA" id="ARBA00022614"/>
    </source>
</evidence>
<feature type="compositionally biased region" description="Basic and acidic residues" evidence="8">
    <location>
        <begin position="2434"/>
        <end position="2448"/>
    </location>
</feature>
<dbReference type="InParanoid" id="A0A7N2LVI0"/>
<dbReference type="PROSITE" id="PS51450">
    <property type="entry name" value="LRR"/>
    <property type="match status" value="1"/>
</dbReference>
<reference evidence="10 11" key="1">
    <citation type="journal article" date="2016" name="G3 (Bethesda)">
        <title>First Draft Assembly and Annotation of the Genome of a California Endemic Oak Quercus lobata Nee (Fagaceae).</title>
        <authorList>
            <person name="Sork V.L."/>
            <person name="Fitz-Gibbon S.T."/>
            <person name="Puiu D."/>
            <person name="Crepeau M."/>
            <person name="Gugger P.F."/>
            <person name="Sherman R."/>
            <person name="Stevens K."/>
            <person name="Langley C.H."/>
            <person name="Pellegrini M."/>
            <person name="Salzberg S.L."/>
        </authorList>
    </citation>
    <scope>NUCLEOTIDE SEQUENCE [LARGE SCALE GENOMIC DNA]</scope>
    <source>
        <strain evidence="10 11">cv. SW786</strain>
    </source>
</reference>
<evidence type="ECO:0000256" key="3">
    <source>
        <dbReference type="ARBA" id="ARBA00022737"/>
    </source>
</evidence>
<dbReference type="Pfam" id="PF20160">
    <property type="entry name" value="C-JID"/>
    <property type="match status" value="6"/>
</dbReference>
<dbReference type="Pfam" id="PF23282">
    <property type="entry name" value="WHD_ROQ1"/>
    <property type="match status" value="1"/>
</dbReference>
<sequence length="2448" mass="280982">MASFSTQKASISLSFSSSSSMSGRKYEVFLSFYGEDTRKNFTDHLYTTLIRKGIIVYRDNEKLEDGKPIASGLMKAIEESQYAIIILSKNYAFSKWCLNELVKILECMKEKGLKVRPIFYHVNPSDVGNQRESFEKAFLKHEEDGKVCEEQIKEWRSALKEVSKIRGRHLVDSPESVDIEEITKSIFDELNRELSDDSEHLVGINSRVKEMMNLVSTTSDDVRFIGIWGMPRIGKTTLASVIYNRICHQFDSSSFIRDIRETIEKDKQGLVNLQKQLLSETLMLKEVNIWNHHEGIKVIKKRLLNKKVFIVLDDVDKDEQLKALAGSPDWFGLGSMIIITSKDKHLLKRHHLGTIYKVNGLDNDEALELFSWIVFNQTYSKKDFEDLSNSFVKYARGLPIALKVLGSSLIDRPRMVWEDYLHQLEEIPEGEILDKLEISYRGLNEIEQNLFLDIACFFKGEDKNRVAHIEGFGCKKNIETLKDKSLIAILGGKLQMHDLIQEMGWRIVSRESSQEPGRRSRLWFCKDVFHVLKENTGTEVVEGIVLDFQGIEVKEDMVLNLPPRKENLDDKAFSNMKSLRLLKISNVHLPTGLCFLSNKLRMMEWHDYPLKFMPSSFQPDNLVELIMPRSHIKQLPEGLTNLTKLRLLDLRDSKVLVKTPNFIGCPNLERLIFQGCTGLYELHPSVGALNKLTLLNLKDCRSLTGLPCEMNLKSLEIFILSGCSSLKKVSEIGINMTSLLELYLDGTAVEELPSSLEHLTGLTVLSLQGCKNLSSFPSVNLPSLKTLNLSGFKVQPQPPKTWLSHGFSLVRAVDAFFKGFFPIREARNLLLPWLRFIVSLNLSDRNLWDGGLPDDLSCLSSLQELNLSKNNFTHLPNSISQLSKLYSLVMNDCSRLQSLPDLPLSVGFVIALGCPLLEKHSNQRVAWTSDETIFTMVHCESKNIGPFALIDFPSVTDDDHDPIFERYFMGIINQNMYFIESLHSTETPEWFSHQSPGSSLTIPLPSNLRGDGNWIGIALFTSVVILQNLNNVSSGQDDELSIDFICRSDIIEGPCIPCPLFFSFSENLAEPFRHASSFGLKIVIPAGKLRDHLVDCNCIRAFIRTKCTYIEIETCGARVLYKQDLVKFLYEASGEMKQRSQFQMDKVESSQSNDRLKGKLLSLLLRVYQGDLARNHKYDYVFPHTKVPNWFSNRNFCSDIRIKLPTNLQNDGRWMGIAVCAYYTVHKQPAISGDNKDLASFLNFYGPLVSDRVCLARHRVFQESKDIFVESPHRILVFYIPQVLLRLEECRHIGASFEHDKPDVQVEECGLRLVYEQDVENFVQTLAQCILDSPDAYHECFYQNLLHQVEEREASKDFGFSSSLQRMPQPMPILQPSIENIVQGCTSSKTSPSSFTGFFTTARKEQYASIMSSESLIKACLEKNFDEGEIFNCCFVEREIPLWFCYEDVRSIEIPLSPEFVNDPDWMGFALCGLFSFNMHPTAVRRSLSSRKIGMLPFSCLMRTSTCYSRLVCCGILTTNNELVTLNQRAFIWVMFIPRTTHAHLWSQSASAVFQLRSRSPDLFARSFGFSLVYRHNMEELTQILVQCSTPFDSFLGSCDPQAICNIWDNYSAHFIGTKNYYEYLRPQKLFISQEETSVTAQHSFEDSFPHNRFRYFHPSTLYNSCFPTRRTPSWFNHHCRLGHSVTIEISPNLYEDNNWLGLALYASILIPWGQQNAVSANSSHFLYCQFQTSKASLDNQILVCRTTNEEDDWLRQFSGLIWISYIPGEALKDMLHQCGHIKASFVSDWPSVMVQKCGLRLLYQHDLSQFEQQLKHCNASISAHRDFKCELSRSGEIEMRLLPHIPNEVVSPLNKYDQLGGRSEYSFCFPPLEILHLFNYHSNEPSVKIDISNVFFNDNKWMGLVLCAYFSSDKHQTAIIENPSSISHHLICILGTDLADAELGIHVHRTSKKDFTWLDIEGGFLWLCYIPCWMFLDRFNQCSCIKASIMSDWPGIIVQKCGLSFYHMGDIWFEKIIIRWNTERQHRVQDLNDQLTAHYKVKISRAKNQLSQSHLPGFDGSCDYNSCCPPIEIPHWFLIQSDESHVTFRLTRKFLNRSAWLGFALCAVFLVTKDVAILIDIMDSISSYKLICHLESSNGPNDLSVKPLHIYWPTKEDLMISLLGGLTWLTYIPRGSFPDWLYDCDFIKVSFETNCSYLKVQNCGVRILYQDLVEEFKNCVKNCMKYEPESINKKMRSWIQNEIRKTDALGFDRCILYNPRLPPCEIVEWFPKLSDEFWVTIDLPPNLYNDSTWMGLVLCAYFDIDVNPTAYFDIFNPDTSLFCHLETNVGVRPLHAYRLTRENLVMLPQGGCILLSYRGRNCLNQVNCIKASFTTDCPGLKVKKCGFRLLYHYELEEFEQTISHRDKQKHDGEGTSGRTSSSRKESNFGSPRRPIDPKDKGKRVLEE</sequence>
<dbReference type="Gene3D" id="3.40.50.10140">
    <property type="entry name" value="Toll/interleukin-1 receptor homology (TIR) domain"/>
    <property type="match status" value="1"/>
</dbReference>
<dbReference type="Proteomes" id="UP000594261">
    <property type="component" value="Chromosome 5"/>
</dbReference>
<dbReference type="Pfam" id="PF23286">
    <property type="entry name" value="LRR_13"/>
    <property type="match status" value="1"/>
</dbReference>
<dbReference type="PRINTS" id="PR00364">
    <property type="entry name" value="DISEASERSIST"/>
</dbReference>
<dbReference type="Gene3D" id="1.10.8.430">
    <property type="entry name" value="Helical domain of apoptotic protease-activating factors"/>
    <property type="match status" value="1"/>
</dbReference>
<keyword evidence="3" id="KW-0677">Repeat</keyword>
<dbReference type="GO" id="GO:0061809">
    <property type="term" value="F:NAD+ nucleosidase activity, cyclic ADP-ribose generating"/>
    <property type="evidence" value="ECO:0007669"/>
    <property type="project" value="UniProtKB-EC"/>
</dbReference>
<dbReference type="PROSITE" id="PS50104">
    <property type="entry name" value="TIR"/>
    <property type="match status" value="1"/>
</dbReference>
<dbReference type="PANTHER" id="PTHR11017">
    <property type="entry name" value="LEUCINE-RICH REPEAT-CONTAINING PROTEIN"/>
    <property type="match status" value="1"/>
</dbReference>
<dbReference type="GO" id="GO:0043531">
    <property type="term" value="F:ADP binding"/>
    <property type="evidence" value="ECO:0007669"/>
    <property type="project" value="InterPro"/>
</dbReference>
<evidence type="ECO:0000256" key="5">
    <source>
        <dbReference type="ARBA" id="ARBA00022821"/>
    </source>
</evidence>